<dbReference type="AlphaFoldDB" id="A0AAJ0F5F6"/>
<name>A0AAJ0F5F6_9PEZI</name>
<evidence type="ECO:0000313" key="2">
    <source>
        <dbReference type="EMBL" id="KAK1701403.1"/>
    </source>
</evidence>
<reference evidence="2" key="1">
    <citation type="submission" date="2021-06" db="EMBL/GenBank/DDBJ databases">
        <title>Comparative genomics, transcriptomics and evolutionary studies reveal genomic signatures of adaptation to plant cell wall in hemibiotrophic fungi.</title>
        <authorList>
            <consortium name="DOE Joint Genome Institute"/>
            <person name="Baroncelli R."/>
            <person name="Diaz J.F."/>
            <person name="Benocci T."/>
            <person name="Peng M."/>
            <person name="Battaglia E."/>
            <person name="Haridas S."/>
            <person name="Andreopoulos W."/>
            <person name="Labutti K."/>
            <person name="Pangilinan J."/>
            <person name="Floch G.L."/>
            <person name="Makela M.R."/>
            <person name="Henrissat B."/>
            <person name="Grigoriev I.V."/>
            <person name="Crouch J.A."/>
            <person name="De Vries R.P."/>
            <person name="Sukno S.A."/>
            <person name="Thon M.R."/>
        </authorList>
    </citation>
    <scope>NUCLEOTIDE SEQUENCE</scope>
    <source>
        <strain evidence="2">CBS 193.32</strain>
    </source>
</reference>
<organism evidence="2 3">
    <name type="scientific">Colletotrichum godetiae</name>
    <dbReference type="NCBI Taxonomy" id="1209918"/>
    <lineage>
        <taxon>Eukaryota</taxon>
        <taxon>Fungi</taxon>
        <taxon>Dikarya</taxon>
        <taxon>Ascomycota</taxon>
        <taxon>Pezizomycotina</taxon>
        <taxon>Sordariomycetes</taxon>
        <taxon>Hypocreomycetidae</taxon>
        <taxon>Glomerellales</taxon>
        <taxon>Glomerellaceae</taxon>
        <taxon>Colletotrichum</taxon>
        <taxon>Colletotrichum acutatum species complex</taxon>
    </lineage>
</organism>
<comment type="caution">
    <text evidence="2">The sequence shown here is derived from an EMBL/GenBank/DDBJ whole genome shotgun (WGS) entry which is preliminary data.</text>
</comment>
<dbReference type="GeneID" id="85457927"/>
<gene>
    <name evidence="2" type="ORF">BDP55DRAFT_641474</name>
</gene>
<proteinExistence type="predicted"/>
<protein>
    <submittedName>
        <fullName evidence="2">Uncharacterized protein</fullName>
    </submittedName>
</protein>
<sequence>MATEPISARVLLLYLPTLSRCANLIIAVRNHSGRNGSGPMGSLWDNLSTHCQTRDFEAQGGFQSREVVDLRKAKEDR</sequence>
<keyword evidence="1" id="KW-0732">Signal</keyword>
<keyword evidence="3" id="KW-1185">Reference proteome</keyword>
<dbReference type="RefSeq" id="XP_060437158.1">
    <property type="nucleotide sequence ID" value="XM_060573401.1"/>
</dbReference>
<accession>A0AAJ0F5F6</accession>
<evidence type="ECO:0000313" key="3">
    <source>
        <dbReference type="Proteomes" id="UP001224890"/>
    </source>
</evidence>
<evidence type="ECO:0000256" key="1">
    <source>
        <dbReference type="SAM" id="SignalP"/>
    </source>
</evidence>
<feature type="chain" id="PRO_5042513010" evidence="1">
    <location>
        <begin position="22"/>
        <end position="77"/>
    </location>
</feature>
<feature type="signal peptide" evidence="1">
    <location>
        <begin position="1"/>
        <end position="21"/>
    </location>
</feature>
<dbReference type="Proteomes" id="UP001224890">
    <property type="component" value="Unassembled WGS sequence"/>
</dbReference>
<dbReference type="EMBL" id="JAHMHR010000001">
    <property type="protein sequence ID" value="KAK1701403.1"/>
    <property type="molecule type" value="Genomic_DNA"/>
</dbReference>